<keyword evidence="2" id="KW-0732">Signal</keyword>
<dbReference type="Proteomes" id="UP000185895">
    <property type="component" value="Unassembled WGS sequence"/>
</dbReference>
<dbReference type="PROSITE" id="PS51257">
    <property type="entry name" value="PROKAR_LIPOPROTEIN"/>
    <property type="match status" value="1"/>
</dbReference>
<protein>
    <submittedName>
        <fullName evidence="4">BON domain-containing protein</fullName>
    </submittedName>
</protein>
<evidence type="ECO:0000256" key="2">
    <source>
        <dbReference type="SAM" id="SignalP"/>
    </source>
</evidence>
<accession>A0A1E7R899</accession>
<evidence type="ECO:0000256" key="1">
    <source>
        <dbReference type="SAM" id="MobiDB-lite"/>
    </source>
</evidence>
<evidence type="ECO:0000313" key="4">
    <source>
        <dbReference type="EMBL" id="OEY95521.1"/>
    </source>
</evidence>
<evidence type="ECO:0000313" key="5">
    <source>
        <dbReference type="Proteomes" id="UP000185895"/>
    </source>
</evidence>
<dbReference type="PANTHER" id="PTHR34606">
    <property type="entry name" value="BON DOMAIN-CONTAINING PROTEIN"/>
    <property type="match status" value="1"/>
</dbReference>
<comment type="caution">
    <text evidence="4">The sequence shown here is derived from an EMBL/GenBank/DDBJ whole genome shotgun (WGS) entry which is preliminary data.</text>
</comment>
<sequence length="245" mass="26206">MVKAIKILTVAMVISLTSGCASFIANNTSSTVGTPSGERSLGQVVLDKSIERTARINMYKLDNRFKQSRVNIESFHSVVLLTGQVSDAQLKQLAEDNVKAMSDVKAVHNFITVGPQVSYSTIMQDLAVTTNTKGLLMRAPVVRESKVLLHTEDGVLYVMGRLNNAEITDLNGALQKVGNVTKIVTLIDNIEQNQSVNAATTNIGLGGGASTTSYANDPTPVAVDPNQEQPQAEAIYNPEPSSSSQ</sequence>
<feature type="domain" description="BON" evidence="3">
    <location>
        <begin position="46"/>
        <end position="115"/>
    </location>
</feature>
<dbReference type="Pfam" id="PF04972">
    <property type="entry name" value="BON"/>
    <property type="match status" value="1"/>
</dbReference>
<feature type="signal peptide" evidence="2">
    <location>
        <begin position="1"/>
        <end position="23"/>
    </location>
</feature>
<dbReference type="PANTHER" id="PTHR34606:SF4">
    <property type="entry name" value="OUTER MEMBRANE LIPOPROTEIN DOLP"/>
    <property type="match status" value="1"/>
</dbReference>
<reference evidence="4 5" key="1">
    <citation type="submission" date="2016-09" db="EMBL/GenBank/DDBJ databases">
        <authorList>
            <person name="Capua I."/>
            <person name="De Benedictis P."/>
            <person name="Joannis T."/>
            <person name="Lombin L.H."/>
            <person name="Cattoli G."/>
        </authorList>
    </citation>
    <scope>NUCLEOTIDE SEQUENCE [LARGE SCALE GENOMIC DNA]</scope>
    <source>
        <strain evidence="4 5">ANC 4671</strain>
    </source>
</reference>
<dbReference type="PROSITE" id="PS50914">
    <property type="entry name" value="BON"/>
    <property type="match status" value="1"/>
</dbReference>
<name>A0A1E7R899_9GAMM</name>
<evidence type="ECO:0000259" key="3">
    <source>
        <dbReference type="PROSITE" id="PS50914"/>
    </source>
</evidence>
<dbReference type="STRING" id="1262585.BJI46_12865"/>
<gene>
    <name evidence="4" type="ORF">BJI46_12865</name>
</gene>
<dbReference type="AlphaFoldDB" id="A0A1E7R899"/>
<organism evidence="4 5">
    <name type="scientific">Acinetobacter qingfengensis</name>
    <dbReference type="NCBI Taxonomy" id="1262585"/>
    <lineage>
        <taxon>Bacteria</taxon>
        <taxon>Pseudomonadati</taxon>
        <taxon>Pseudomonadota</taxon>
        <taxon>Gammaproteobacteria</taxon>
        <taxon>Moraxellales</taxon>
        <taxon>Moraxellaceae</taxon>
        <taxon>Acinetobacter</taxon>
    </lineage>
</organism>
<keyword evidence="5" id="KW-1185">Reference proteome</keyword>
<dbReference type="EMBL" id="MKKK01000026">
    <property type="protein sequence ID" value="OEY95521.1"/>
    <property type="molecule type" value="Genomic_DNA"/>
</dbReference>
<dbReference type="Gene3D" id="3.30.1340.30">
    <property type="match status" value="1"/>
</dbReference>
<feature type="chain" id="PRO_5009201328" evidence="2">
    <location>
        <begin position="24"/>
        <end position="245"/>
    </location>
</feature>
<proteinExistence type="predicted"/>
<feature type="region of interest" description="Disordered" evidence="1">
    <location>
        <begin position="209"/>
        <end position="245"/>
    </location>
</feature>
<dbReference type="InterPro" id="IPR051686">
    <property type="entry name" value="Lipoprotein_DolP"/>
</dbReference>
<dbReference type="InterPro" id="IPR007055">
    <property type="entry name" value="BON_dom"/>
</dbReference>